<proteinExistence type="predicted"/>
<feature type="transmembrane region" description="Helical" evidence="1">
    <location>
        <begin position="15"/>
        <end position="33"/>
    </location>
</feature>
<protein>
    <submittedName>
        <fullName evidence="2">Uncharacterized protein</fullName>
    </submittedName>
</protein>
<keyword evidence="1" id="KW-1133">Transmembrane helix</keyword>
<dbReference type="EMBL" id="CAADRP010001774">
    <property type="protein sequence ID" value="VFU51850.1"/>
    <property type="molecule type" value="Genomic_DNA"/>
</dbReference>
<dbReference type="AlphaFoldDB" id="A0A6N2MG55"/>
<reference evidence="2" key="1">
    <citation type="submission" date="2019-03" db="EMBL/GenBank/DDBJ databases">
        <authorList>
            <person name="Mank J."/>
            <person name="Almeida P."/>
        </authorList>
    </citation>
    <scope>NUCLEOTIDE SEQUENCE</scope>
    <source>
        <strain evidence="2">78183</strain>
    </source>
</reference>
<accession>A0A6N2MG55</accession>
<organism evidence="2">
    <name type="scientific">Salix viminalis</name>
    <name type="common">Common osier</name>
    <name type="synonym">Basket willow</name>
    <dbReference type="NCBI Taxonomy" id="40686"/>
    <lineage>
        <taxon>Eukaryota</taxon>
        <taxon>Viridiplantae</taxon>
        <taxon>Streptophyta</taxon>
        <taxon>Embryophyta</taxon>
        <taxon>Tracheophyta</taxon>
        <taxon>Spermatophyta</taxon>
        <taxon>Magnoliopsida</taxon>
        <taxon>eudicotyledons</taxon>
        <taxon>Gunneridae</taxon>
        <taxon>Pentapetalae</taxon>
        <taxon>rosids</taxon>
        <taxon>fabids</taxon>
        <taxon>Malpighiales</taxon>
        <taxon>Salicaceae</taxon>
        <taxon>Saliceae</taxon>
        <taxon>Salix</taxon>
    </lineage>
</organism>
<evidence type="ECO:0000256" key="1">
    <source>
        <dbReference type="SAM" id="Phobius"/>
    </source>
</evidence>
<keyword evidence="1" id="KW-0812">Transmembrane</keyword>
<evidence type="ECO:0000313" key="2">
    <source>
        <dbReference type="EMBL" id="VFU51850.1"/>
    </source>
</evidence>
<name>A0A6N2MG55_SALVM</name>
<keyword evidence="1" id="KW-0472">Membrane</keyword>
<gene>
    <name evidence="2" type="ORF">SVIM_LOCUS352146</name>
</gene>
<sequence>MGKFVVEFSRRVGKWPFVACAGALFELLFVFVTQEGNSRSHAKIIGVRNRVTNLRPRDVDDNVWWCSAALVVVRVIGEV</sequence>